<gene>
    <name evidence="2" type="ORF">HPBE_LOCUS9099</name>
</gene>
<accession>A0A3P7XVX6</accession>
<reference evidence="4" key="2">
    <citation type="submission" date="2019-09" db="UniProtKB">
        <authorList>
            <consortium name="WormBaseParasite"/>
        </authorList>
    </citation>
    <scope>IDENTIFICATION</scope>
</reference>
<dbReference type="WBParaSite" id="HPBE_0000909801-mRNA-1">
    <property type="protein sequence ID" value="HPBE_0000909801-mRNA-1"/>
    <property type="gene ID" value="HPBE_0000909801"/>
</dbReference>
<sequence>MVHYNNEAFSHHMRQRKRTSWGTHVEILISMRGDRGGSAMACSRTAGGNRTRKPWRVHATADTDLAE</sequence>
<evidence type="ECO:0000313" key="2">
    <source>
        <dbReference type="EMBL" id="VDO79210.1"/>
    </source>
</evidence>
<protein>
    <submittedName>
        <fullName evidence="4">DUF1534 domain-containing protein</fullName>
    </submittedName>
</protein>
<keyword evidence="3" id="KW-1185">Reference proteome</keyword>
<dbReference type="EMBL" id="UZAH01026345">
    <property type="protein sequence ID" value="VDO79210.1"/>
    <property type="molecule type" value="Genomic_DNA"/>
</dbReference>
<organism evidence="3 4">
    <name type="scientific">Heligmosomoides polygyrus</name>
    <name type="common">Parasitic roundworm</name>
    <dbReference type="NCBI Taxonomy" id="6339"/>
    <lineage>
        <taxon>Eukaryota</taxon>
        <taxon>Metazoa</taxon>
        <taxon>Ecdysozoa</taxon>
        <taxon>Nematoda</taxon>
        <taxon>Chromadorea</taxon>
        <taxon>Rhabditida</taxon>
        <taxon>Rhabditina</taxon>
        <taxon>Rhabditomorpha</taxon>
        <taxon>Strongyloidea</taxon>
        <taxon>Heligmosomidae</taxon>
        <taxon>Heligmosomoides</taxon>
    </lineage>
</organism>
<evidence type="ECO:0000313" key="3">
    <source>
        <dbReference type="Proteomes" id="UP000050761"/>
    </source>
</evidence>
<dbReference type="AlphaFoldDB" id="A0A183FNL2"/>
<evidence type="ECO:0000313" key="4">
    <source>
        <dbReference type="WBParaSite" id="HPBE_0000909801-mRNA-1"/>
    </source>
</evidence>
<reference evidence="2 3" key="1">
    <citation type="submission" date="2018-11" db="EMBL/GenBank/DDBJ databases">
        <authorList>
            <consortium name="Pathogen Informatics"/>
        </authorList>
    </citation>
    <scope>NUCLEOTIDE SEQUENCE [LARGE SCALE GENOMIC DNA]</scope>
</reference>
<feature type="region of interest" description="Disordered" evidence="1">
    <location>
        <begin position="36"/>
        <end position="67"/>
    </location>
</feature>
<dbReference type="Proteomes" id="UP000050761">
    <property type="component" value="Unassembled WGS sequence"/>
</dbReference>
<evidence type="ECO:0000256" key="1">
    <source>
        <dbReference type="SAM" id="MobiDB-lite"/>
    </source>
</evidence>
<proteinExistence type="predicted"/>
<name>A0A183FNL2_HELPZ</name>
<accession>A0A183FNL2</accession>